<dbReference type="RefSeq" id="WP_209452917.1">
    <property type="nucleotide sequence ID" value="NZ_JAGGLT010000003.1"/>
</dbReference>
<evidence type="ECO:0000259" key="6">
    <source>
        <dbReference type="Pfam" id="PF00456"/>
    </source>
</evidence>
<dbReference type="EC" id="2.2.1.1" evidence="7"/>
<keyword evidence="8" id="KW-1185">Reference proteome</keyword>
<keyword evidence="4" id="KW-0479">Metal-binding</keyword>
<name>A0ABS4NBA3_9THEO</name>
<reference evidence="7" key="1">
    <citation type="submission" date="2021-03" db="EMBL/GenBank/DDBJ databases">
        <title>Genomic Encyclopedia of Type Strains, Phase IV (KMG-IV): sequencing the most valuable type-strain genomes for metagenomic binning, comparative biology and taxonomic classification.</title>
        <authorList>
            <person name="Goeker M."/>
        </authorList>
    </citation>
    <scope>NUCLEOTIDE SEQUENCE</scope>
    <source>
        <strain evidence="7">DSM 101588</strain>
    </source>
</reference>
<comment type="cofactor">
    <cofactor evidence="1">
        <name>thiamine diphosphate</name>
        <dbReference type="ChEBI" id="CHEBI:58937"/>
    </cofactor>
</comment>
<dbReference type="Gene3D" id="3.40.50.970">
    <property type="match status" value="1"/>
</dbReference>
<dbReference type="Proteomes" id="UP001166402">
    <property type="component" value="Unassembled WGS sequence"/>
</dbReference>
<evidence type="ECO:0000256" key="1">
    <source>
        <dbReference type="ARBA" id="ARBA00001964"/>
    </source>
</evidence>
<dbReference type="GO" id="GO:0004802">
    <property type="term" value="F:transketolase activity"/>
    <property type="evidence" value="ECO:0007669"/>
    <property type="project" value="UniProtKB-EC"/>
</dbReference>
<dbReference type="CDD" id="cd02012">
    <property type="entry name" value="TPP_TK"/>
    <property type="match status" value="1"/>
</dbReference>
<dbReference type="EMBL" id="JAGGLT010000003">
    <property type="protein sequence ID" value="MBP2070952.1"/>
    <property type="molecule type" value="Genomic_DNA"/>
</dbReference>
<dbReference type="InterPro" id="IPR049557">
    <property type="entry name" value="Transketolase_CS"/>
</dbReference>
<evidence type="ECO:0000256" key="3">
    <source>
        <dbReference type="ARBA" id="ARBA00022679"/>
    </source>
</evidence>
<comment type="similarity">
    <text evidence="2">Belongs to the transketolase family.</text>
</comment>
<evidence type="ECO:0000256" key="5">
    <source>
        <dbReference type="ARBA" id="ARBA00023052"/>
    </source>
</evidence>
<keyword evidence="5" id="KW-0786">Thiamine pyrophosphate</keyword>
<protein>
    <submittedName>
        <fullName evidence="7">Transketolase</fullName>
        <ecNumber evidence="7">2.2.1.1</ecNumber>
    </submittedName>
</protein>
<dbReference type="InterPro" id="IPR005474">
    <property type="entry name" value="Transketolase_N"/>
</dbReference>
<evidence type="ECO:0000256" key="2">
    <source>
        <dbReference type="ARBA" id="ARBA00007131"/>
    </source>
</evidence>
<gene>
    <name evidence="7" type="ORF">J2Z80_000452</name>
</gene>
<evidence type="ECO:0000313" key="7">
    <source>
        <dbReference type="EMBL" id="MBP2070952.1"/>
    </source>
</evidence>
<dbReference type="PANTHER" id="PTHR47514">
    <property type="entry name" value="TRANSKETOLASE N-TERMINAL SECTION-RELATED"/>
    <property type="match status" value="1"/>
</dbReference>
<organism evidence="7 8">
    <name type="scientific">Thermoanaerobacterium butyriciformans</name>
    <dbReference type="NCBI Taxonomy" id="1702242"/>
    <lineage>
        <taxon>Bacteria</taxon>
        <taxon>Bacillati</taxon>
        <taxon>Bacillota</taxon>
        <taxon>Clostridia</taxon>
        <taxon>Thermoanaerobacterales</taxon>
        <taxon>Thermoanaerobacteraceae</taxon>
        <taxon>Thermoanaerobacterium</taxon>
    </lineage>
</organism>
<evidence type="ECO:0000256" key="4">
    <source>
        <dbReference type="ARBA" id="ARBA00022723"/>
    </source>
</evidence>
<sequence length="283" mass="31680">MNDVLDLKIKATQIRLDLINMIYESKSGHIGGSLSSADILTVLYYNVMNIDPNNPNWEERDRFILSKGHSVEAYYSVLADKGYFPKEELKTYCKFGTRLIGHPNNKIPGIEMNTGALGHGLSIAVGMALGAKMDNKSFRVFTLMGDGELAEGSNWEAAMAASHYKLNNLIGIVDRNKLQISGNTEEVMSLEPLEDKWKSFGWDVLTTDGNDIEKLIDTFNAAIASANDKPKLILAYTTKGKGVKFIENKANWHHRVPTEEEYKAAISELQELMEVYLNEQNIK</sequence>
<dbReference type="SUPFAM" id="SSF52518">
    <property type="entry name" value="Thiamin diphosphate-binding fold (THDP-binding)"/>
    <property type="match status" value="1"/>
</dbReference>
<keyword evidence="3 7" id="KW-0808">Transferase</keyword>
<proteinExistence type="inferred from homology"/>
<dbReference type="PROSITE" id="PS00801">
    <property type="entry name" value="TRANSKETOLASE_1"/>
    <property type="match status" value="1"/>
</dbReference>
<dbReference type="InterPro" id="IPR029061">
    <property type="entry name" value="THDP-binding"/>
</dbReference>
<comment type="caution">
    <text evidence="7">The sequence shown here is derived from an EMBL/GenBank/DDBJ whole genome shotgun (WGS) entry which is preliminary data.</text>
</comment>
<evidence type="ECO:0000313" key="8">
    <source>
        <dbReference type="Proteomes" id="UP001166402"/>
    </source>
</evidence>
<dbReference type="PANTHER" id="PTHR47514:SF1">
    <property type="entry name" value="TRANSKETOLASE N-TERMINAL SECTION-RELATED"/>
    <property type="match status" value="1"/>
</dbReference>
<feature type="domain" description="Transketolase N-terminal" evidence="6">
    <location>
        <begin position="11"/>
        <end position="261"/>
    </location>
</feature>
<accession>A0ABS4NBA3</accession>
<dbReference type="Pfam" id="PF00456">
    <property type="entry name" value="Transketolase_N"/>
    <property type="match status" value="1"/>
</dbReference>